<reference evidence="9 10" key="1">
    <citation type="journal article" date="2010" name="ChemBioChem">
        <title>Cloning and characterization of the biosynthetic gene cluster of 16-membered macrolide antibiotic FD-891: involvement of a dual functional cytochrome P450 monooxygenase catalyzing epoxidation and hydroxylation.</title>
        <authorList>
            <person name="Kudo F."/>
            <person name="Motegi A."/>
            <person name="Mizoue K."/>
            <person name="Eguchi T."/>
        </authorList>
    </citation>
    <scope>NUCLEOTIDE SEQUENCE [LARGE SCALE GENOMIC DNA]</scope>
    <source>
        <strain evidence="9 10">A-8890</strain>
    </source>
</reference>
<keyword evidence="4 8" id="KW-0812">Transmembrane</keyword>
<evidence type="ECO:0000256" key="1">
    <source>
        <dbReference type="ARBA" id="ARBA00004651"/>
    </source>
</evidence>
<comment type="similarity">
    <text evidence="2">Belongs to the DoxX family.</text>
</comment>
<accession>A0ABN5VDH6</accession>
<keyword evidence="10" id="KW-1185">Reference proteome</keyword>
<evidence type="ECO:0000256" key="5">
    <source>
        <dbReference type="ARBA" id="ARBA00022989"/>
    </source>
</evidence>
<keyword evidence="6 8" id="KW-0472">Membrane</keyword>
<evidence type="ECO:0000256" key="7">
    <source>
        <dbReference type="SAM" id="MobiDB-lite"/>
    </source>
</evidence>
<evidence type="ECO:0000256" key="3">
    <source>
        <dbReference type="ARBA" id="ARBA00022475"/>
    </source>
</evidence>
<evidence type="ECO:0000256" key="4">
    <source>
        <dbReference type="ARBA" id="ARBA00022692"/>
    </source>
</evidence>
<dbReference type="PANTHER" id="PTHR33452">
    <property type="entry name" value="OXIDOREDUCTASE CATD-RELATED"/>
    <property type="match status" value="1"/>
</dbReference>
<dbReference type="EMBL" id="AP018448">
    <property type="protein sequence ID" value="BBC31261.1"/>
    <property type="molecule type" value="Genomic_DNA"/>
</dbReference>
<proteinExistence type="inferred from homology"/>
<dbReference type="RefSeq" id="WP_286249930.1">
    <property type="nucleotide sequence ID" value="NZ_AP018448.1"/>
</dbReference>
<feature type="region of interest" description="Disordered" evidence="7">
    <location>
        <begin position="167"/>
        <end position="259"/>
    </location>
</feature>
<protein>
    <recommendedName>
        <fullName evidence="11">DoxX family protein</fullName>
    </recommendedName>
</protein>
<reference evidence="9 10" key="2">
    <citation type="journal article" date="2023" name="ChemBioChem">
        <title>Acyltransferase Domain Exchange between Two Independent Type I Polyketide Synthases in the Same Producer Strain of Macrolide Antibiotics.</title>
        <authorList>
            <person name="Kudo F."/>
            <person name="Kishikawa K."/>
            <person name="Tsuboi K."/>
            <person name="Kido T."/>
            <person name="Usui T."/>
            <person name="Hashimoto J."/>
            <person name="Shin-Ya K."/>
            <person name="Miyanaga A."/>
            <person name="Eguchi T."/>
        </authorList>
    </citation>
    <scope>NUCLEOTIDE SEQUENCE [LARGE SCALE GENOMIC DNA]</scope>
    <source>
        <strain evidence="9 10">A-8890</strain>
    </source>
</reference>
<dbReference type="Pfam" id="PF07681">
    <property type="entry name" value="DoxX"/>
    <property type="match status" value="1"/>
</dbReference>
<feature type="transmembrane region" description="Helical" evidence="8">
    <location>
        <begin position="6"/>
        <end position="25"/>
    </location>
</feature>
<evidence type="ECO:0008006" key="11">
    <source>
        <dbReference type="Google" id="ProtNLM"/>
    </source>
</evidence>
<feature type="transmembrane region" description="Helical" evidence="8">
    <location>
        <begin position="63"/>
        <end position="91"/>
    </location>
</feature>
<organism evidence="9 10">
    <name type="scientific">Streptomyces graminofaciens</name>
    <dbReference type="NCBI Taxonomy" id="68212"/>
    <lineage>
        <taxon>Bacteria</taxon>
        <taxon>Bacillati</taxon>
        <taxon>Actinomycetota</taxon>
        <taxon>Actinomycetes</taxon>
        <taxon>Kitasatosporales</taxon>
        <taxon>Streptomycetaceae</taxon>
        <taxon>Streptomyces</taxon>
    </lineage>
</organism>
<comment type="subcellular location">
    <subcellularLocation>
        <location evidence="1">Cell membrane</location>
        <topology evidence="1">Multi-pass membrane protein</topology>
    </subcellularLocation>
</comment>
<dbReference type="Proteomes" id="UP001321542">
    <property type="component" value="Chromosome"/>
</dbReference>
<evidence type="ECO:0000256" key="2">
    <source>
        <dbReference type="ARBA" id="ARBA00006679"/>
    </source>
</evidence>
<dbReference type="PANTHER" id="PTHR33452:SF1">
    <property type="entry name" value="INNER MEMBRANE PROTEIN YPHA-RELATED"/>
    <property type="match status" value="1"/>
</dbReference>
<keyword evidence="5 8" id="KW-1133">Transmembrane helix</keyword>
<sequence>MSDADTFGLLLVRLVLGVVMIAHGLNHWRGGGRIEGTARWFTGLGLRNGTLQAWMSVVTEVGAGALLVLGLVTPLACAAVVSVMLVAGLLAHRRNGFFVFKDGYEYVLTLAVVSLALAVLGPGRLSLDHATGIEVTGWAGGGVALGAAVASTAGLLAVFWRPLPTPGTEPYGDSGTGADSEPYGDSGTGADSEPYGDSGTGADSEPYGDSGTGADSEPDGDSGTGADSEAHADSAVGTGPEPGGDYDPGTTAPLGQETR</sequence>
<feature type="transmembrane region" description="Helical" evidence="8">
    <location>
        <begin position="135"/>
        <end position="160"/>
    </location>
</feature>
<evidence type="ECO:0000313" key="9">
    <source>
        <dbReference type="EMBL" id="BBC31261.1"/>
    </source>
</evidence>
<keyword evidence="3" id="KW-1003">Cell membrane</keyword>
<feature type="transmembrane region" description="Helical" evidence="8">
    <location>
        <begin position="103"/>
        <end position="123"/>
    </location>
</feature>
<gene>
    <name evidence="9" type="ORF">SGFS_025550</name>
</gene>
<evidence type="ECO:0000256" key="8">
    <source>
        <dbReference type="SAM" id="Phobius"/>
    </source>
</evidence>
<dbReference type="InterPro" id="IPR032808">
    <property type="entry name" value="DoxX"/>
</dbReference>
<dbReference type="InterPro" id="IPR051907">
    <property type="entry name" value="DoxX-like_oxidoreductase"/>
</dbReference>
<evidence type="ECO:0000313" key="10">
    <source>
        <dbReference type="Proteomes" id="UP001321542"/>
    </source>
</evidence>
<evidence type="ECO:0000256" key="6">
    <source>
        <dbReference type="ARBA" id="ARBA00023136"/>
    </source>
</evidence>
<name>A0ABN5VDH6_9ACTN</name>